<dbReference type="Proteomes" id="UP000694846">
    <property type="component" value="Unplaced"/>
</dbReference>
<sequence>MSRHRPSVSDQQLLWTRPRPPVFGDRTLWFRCAMTAVAIGYTAGYYASTGGPQWVPDTDYLHWSTDVPAVTVCPAARPRSHSTLNTSGIENTLSEHLIKLTNDWRKKGTSVLCKNIFKSCSWNGKDLNCCRHFQPHFFVIENPCFSINSLQTVNKMKRLIVSHFSKKGELRIEFNKPVKILLHGAGDVGFGGLGEQYTAVDLGEEYELLYTARQVVEHISLASLDPSTRGCVVRGERRLLVHRVYSETACLLECAVRDPVTYAKNTTLCDCPPTCAGMEINNVWNSTRRSDENITRSILTMTKPATERLIMKARKDYIELTVVFSCLLQLFAGFNLLDIPKFISNKCNQYSIKLKN</sequence>
<keyword evidence="8 12" id="KW-0406">Ion transport</keyword>
<keyword evidence="13" id="KW-1185">Reference proteome</keyword>
<proteinExistence type="inferred from homology"/>
<reference evidence="14" key="1">
    <citation type="submission" date="2025-08" db="UniProtKB">
        <authorList>
            <consortium name="RefSeq"/>
        </authorList>
    </citation>
    <scope>IDENTIFICATION</scope>
    <source>
        <tissue evidence="14">Whole body</tissue>
    </source>
</reference>
<keyword evidence="7" id="KW-0915">Sodium</keyword>
<dbReference type="RefSeq" id="XP_025405315.1">
    <property type="nucleotide sequence ID" value="XM_025549530.1"/>
</dbReference>
<dbReference type="Pfam" id="PF00858">
    <property type="entry name" value="ASC"/>
    <property type="match status" value="1"/>
</dbReference>
<keyword evidence="10 12" id="KW-0739">Sodium transport</keyword>
<evidence type="ECO:0000256" key="7">
    <source>
        <dbReference type="ARBA" id="ARBA00023053"/>
    </source>
</evidence>
<evidence type="ECO:0000313" key="13">
    <source>
        <dbReference type="Proteomes" id="UP000694846"/>
    </source>
</evidence>
<keyword evidence="9" id="KW-0472">Membrane</keyword>
<name>A0A8B8F3Y3_9HEMI</name>
<evidence type="ECO:0000256" key="3">
    <source>
        <dbReference type="ARBA" id="ARBA00022448"/>
    </source>
</evidence>
<evidence type="ECO:0000256" key="8">
    <source>
        <dbReference type="ARBA" id="ARBA00023065"/>
    </source>
</evidence>
<protein>
    <submittedName>
        <fullName evidence="14">Uncharacterized protein LOC112679641</fullName>
    </submittedName>
</protein>
<keyword evidence="5 12" id="KW-0812">Transmembrane</keyword>
<evidence type="ECO:0000313" key="14">
    <source>
        <dbReference type="RefSeq" id="XP_025405315.1"/>
    </source>
</evidence>
<evidence type="ECO:0000256" key="9">
    <source>
        <dbReference type="ARBA" id="ARBA00023136"/>
    </source>
</evidence>
<dbReference type="OrthoDB" id="6625303at2759"/>
<keyword evidence="3 12" id="KW-0813">Transport</keyword>
<accession>A0A8B8F3Y3</accession>
<evidence type="ECO:0000256" key="2">
    <source>
        <dbReference type="ARBA" id="ARBA00007193"/>
    </source>
</evidence>
<comment type="subcellular location">
    <subcellularLocation>
        <location evidence="1">Membrane</location>
        <topology evidence="1">Multi-pass membrane protein</topology>
    </subcellularLocation>
</comment>
<evidence type="ECO:0000256" key="10">
    <source>
        <dbReference type="ARBA" id="ARBA00023201"/>
    </source>
</evidence>
<comment type="similarity">
    <text evidence="2 12">Belongs to the amiloride-sensitive sodium channel (TC 1.A.6) family.</text>
</comment>
<organism evidence="13 14">
    <name type="scientific">Sipha flava</name>
    <name type="common">yellow sugarcane aphid</name>
    <dbReference type="NCBI Taxonomy" id="143950"/>
    <lineage>
        <taxon>Eukaryota</taxon>
        <taxon>Metazoa</taxon>
        <taxon>Ecdysozoa</taxon>
        <taxon>Arthropoda</taxon>
        <taxon>Hexapoda</taxon>
        <taxon>Insecta</taxon>
        <taxon>Pterygota</taxon>
        <taxon>Neoptera</taxon>
        <taxon>Paraneoptera</taxon>
        <taxon>Hemiptera</taxon>
        <taxon>Sternorrhyncha</taxon>
        <taxon>Aphidomorpha</taxon>
        <taxon>Aphidoidea</taxon>
        <taxon>Aphididae</taxon>
        <taxon>Sipha</taxon>
    </lineage>
</organism>
<evidence type="ECO:0000256" key="1">
    <source>
        <dbReference type="ARBA" id="ARBA00004141"/>
    </source>
</evidence>
<evidence type="ECO:0000256" key="6">
    <source>
        <dbReference type="ARBA" id="ARBA00022989"/>
    </source>
</evidence>
<dbReference type="GeneID" id="112679641"/>
<dbReference type="GO" id="GO:0005272">
    <property type="term" value="F:sodium channel activity"/>
    <property type="evidence" value="ECO:0007669"/>
    <property type="project" value="UniProtKB-KW"/>
</dbReference>
<dbReference type="AlphaFoldDB" id="A0A8B8F3Y3"/>
<keyword evidence="4 12" id="KW-0894">Sodium channel</keyword>
<evidence type="ECO:0000256" key="11">
    <source>
        <dbReference type="ARBA" id="ARBA00023303"/>
    </source>
</evidence>
<dbReference type="Gene3D" id="2.60.470.10">
    <property type="entry name" value="Acid-sensing ion channels like domains"/>
    <property type="match status" value="1"/>
</dbReference>
<keyword evidence="6" id="KW-1133">Transmembrane helix</keyword>
<evidence type="ECO:0000256" key="5">
    <source>
        <dbReference type="ARBA" id="ARBA00022692"/>
    </source>
</evidence>
<evidence type="ECO:0000256" key="4">
    <source>
        <dbReference type="ARBA" id="ARBA00022461"/>
    </source>
</evidence>
<dbReference type="GO" id="GO:0016020">
    <property type="term" value="C:membrane"/>
    <property type="evidence" value="ECO:0007669"/>
    <property type="project" value="UniProtKB-SubCell"/>
</dbReference>
<dbReference type="InterPro" id="IPR001873">
    <property type="entry name" value="ENaC"/>
</dbReference>
<gene>
    <name evidence="14" type="primary">LOC112679641</name>
</gene>
<evidence type="ECO:0000256" key="12">
    <source>
        <dbReference type="RuleBase" id="RU000679"/>
    </source>
</evidence>
<keyword evidence="11 12" id="KW-0407">Ion channel</keyword>